<dbReference type="EMBL" id="CP002666">
    <property type="protein sequence ID" value="AEE47852.1"/>
    <property type="molecule type" value="Genomic_DNA"/>
</dbReference>
<dbReference type="PANTHER" id="PTHR46928:SF1">
    <property type="entry name" value="MESENCHYME-SPECIFIC CELL SURFACE GLYCOPROTEIN"/>
    <property type="match status" value="1"/>
</dbReference>
<dbReference type="Proteomes" id="UP000008460">
    <property type="component" value="Chromosome"/>
</dbReference>
<feature type="region of interest" description="Disordered" evidence="1">
    <location>
        <begin position="819"/>
        <end position="882"/>
    </location>
</feature>
<feature type="domain" description="Phytase-like" evidence="3">
    <location>
        <begin position="532"/>
        <end position="795"/>
    </location>
</feature>
<feature type="region of interest" description="Disordered" evidence="1">
    <location>
        <begin position="223"/>
        <end position="243"/>
    </location>
</feature>
<dbReference type="Gene3D" id="2.130.10.10">
    <property type="entry name" value="YVTN repeat-like/Quinoprotein amine dehydrogenase"/>
    <property type="match status" value="2"/>
</dbReference>
<dbReference type="InterPro" id="IPR055188">
    <property type="entry name" value="Choice_anch_I"/>
</dbReference>
<dbReference type="Pfam" id="PF13449">
    <property type="entry name" value="Phytase-like"/>
    <property type="match status" value="1"/>
</dbReference>
<feature type="transmembrane region" description="Helical" evidence="2">
    <location>
        <begin position="978"/>
        <end position="998"/>
    </location>
</feature>
<evidence type="ECO:0000259" key="4">
    <source>
        <dbReference type="Pfam" id="PF22494"/>
    </source>
</evidence>
<dbReference type="PANTHER" id="PTHR46928">
    <property type="entry name" value="MESENCHYME-SPECIFIC CELL SURFACE GLYCOPROTEIN"/>
    <property type="match status" value="1"/>
</dbReference>
<feature type="compositionally biased region" description="Acidic residues" evidence="1">
    <location>
        <begin position="228"/>
        <end position="237"/>
    </location>
</feature>
<feature type="region of interest" description="Disordered" evidence="1">
    <location>
        <begin position="1"/>
        <end position="26"/>
    </location>
</feature>
<organism evidence="5 6">
    <name type="scientific">Cellulomonas fimi (strain ATCC 484 / DSM 20113 / JCM 1341 / CCUG 24087 / LMG 16345 / NBRC 15513 / NCIMB 8980 / NCTC 7547 / NRS-133)</name>
    <dbReference type="NCBI Taxonomy" id="590998"/>
    <lineage>
        <taxon>Bacteria</taxon>
        <taxon>Bacillati</taxon>
        <taxon>Actinomycetota</taxon>
        <taxon>Actinomycetes</taxon>
        <taxon>Micrococcales</taxon>
        <taxon>Cellulomonadaceae</taxon>
        <taxon>Cellulomonas</taxon>
    </lineage>
</organism>
<evidence type="ECO:0000259" key="3">
    <source>
        <dbReference type="Pfam" id="PF13449"/>
    </source>
</evidence>
<dbReference type="KEGG" id="cfi:Celf_3746"/>
<dbReference type="InterPro" id="IPR052956">
    <property type="entry name" value="Mesenchyme-surface_protein"/>
</dbReference>
<keyword evidence="6" id="KW-1185">Reference proteome</keyword>
<dbReference type="RefSeq" id="WP_013772875.1">
    <property type="nucleotide sequence ID" value="NC_015514.1"/>
</dbReference>
<proteinExistence type="predicted"/>
<name>F4H5C9_CELFA</name>
<evidence type="ECO:0000313" key="6">
    <source>
        <dbReference type="Proteomes" id="UP000008460"/>
    </source>
</evidence>
<feature type="domain" description="Choice-of-anchor I" evidence="4">
    <location>
        <begin position="103"/>
        <end position="376"/>
    </location>
</feature>
<evidence type="ECO:0000256" key="2">
    <source>
        <dbReference type="SAM" id="Phobius"/>
    </source>
</evidence>
<keyword evidence="2" id="KW-1133">Transmembrane helix</keyword>
<feature type="compositionally biased region" description="Basic and acidic residues" evidence="1">
    <location>
        <begin position="1"/>
        <end position="12"/>
    </location>
</feature>
<dbReference type="SUPFAM" id="SSF50969">
    <property type="entry name" value="YVTN repeat-like/Quinoprotein amine dehydrogenase"/>
    <property type="match status" value="2"/>
</dbReference>
<feature type="compositionally biased region" description="Low complexity" evidence="1">
    <location>
        <begin position="830"/>
        <end position="842"/>
    </location>
</feature>
<dbReference type="Pfam" id="PF22494">
    <property type="entry name" value="choice_anch_I"/>
    <property type="match status" value="1"/>
</dbReference>
<keyword evidence="2" id="KW-0472">Membrane</keyword>
<dbReference type="InterPro" id="IPR011044">
    <property type="entry name" value="Quino_amine_DH_bsu"/>
</dbReference>
<sequence length="1019" mass="103396">MLRPQPRADHPVGRRRGTPDRGTASPRTATVALATAAAALAAGLATTAAAAPARTAVADAAAVSRPAAADWSTPTAEQTFHRLATYPVHLNRPAGEDPTAETVAEISAVSDDGRTFVHTDALARRIGFVDITDPGAPAGLGTLDLHAGLGVGEHAEPTSVAVVGNHVLVVVDTSASFTDPSGVLAVVDLRTRTLVRTLDLGGQPDSIALAPDRRHAAIAIENQRDEDASPADGDEGDLPQAPGGFLQLLDLPDTADPGTWTTRAVPFTAPDGSALPSFVAAGLDTPHDPEPEYVAVDPTGTTVAVTLQENNGVVLVDLASGSVTRVFSAGSAAVTGVDVTKDGRVDQTGALPTRPREPDAVAWLDAGHLATANEGDWKGGTRGWTVFDTTGAVVWDAGAELERLAVRVGLHTEDRAAKKGVEPEGLAVATLGGTPYAFVGSERSNFVAVYDVTVPAVPRFVQVLATTNGPEGLLPVPSRDLLLVSSEEDDASALVRSSVTVFGRGPAHAAASGTPAFPSVVSADDGAGNPIGWGALGALTADPADDRRLWSATDAAYTPTRLLSLDVSGTPAVVDREVMVTRDGAPVGLDVEGVAARAGGGFWLGVEGATGAANQLVRLDASGAVVETVPLPADVASGLTKWGVEGVAVAAGKDGEHVFVALQRGLTTDPGGLGGTARIGRFDVDHGTWTWFAYPLETTSTTGDWIGLSEVTAVDHDTLAVVERDKLNGPTARVKRVYAVDLPADPAPGTVGTLTKDLVRDVLPDLRATHGWTQEKLEGLTVGGDGTVWAVTDNDGAVDATGETVLMALGDAADVFAGHLDAGPTPTPTPSVSTPVPSPSGTPGAGAGATPGAGPTRPDVPRFTPTADGLTDANRGGVTVDGTPRAGGTITVRGAGFVPGEWVQVWLFSAPTALGWARADATGAVEARLTIPSSVAPGTHRLALVGQVDGRTVWVEVQVRAASGRGAGALATTGADGVTALALVAAGLVAAGGAVVVATRRRPGLAATTRAARFVVGRR</sequence>
<accession>F4H5C9</accession>
<dbReference type="HOGENOM" id="CLU_010077_0_0_11"/>
<reference evidence="5 6" key="1">
    <citation type="submission" date="2011-04" db="EMBL/GenBank/DDBJ databases">
        <title>Complete sequence of Cellulomonas fimi ATCC 484.</title>
        <authorList>
            <consortium name="US DOE Joint Genome Institute"/>
            <person name="Lucas S."/>
            <person name="Han J."/>
            <person name="Lapidus A."/>
            <person name="Cheng J.-F."/>
            <person name="Goodwin L."/>
            <person name="Pitluck S."/>
            <person name="Peters L."/>
            <person name="Chertkov O."/>
            <person name="Detter J.C."/>
            <person name="Han C."/>
            <person name="Tapia R."/>
            <person name="Land M."/>
            <person name="Hauser L."/>
            <person name="Kyrpides N."/>
            <person name="Ivanova N."/>
            <person name="Ovchinnikova G."/>
            <person name="Pagani I."/>
            <person name="Mead D."/>
            <person name="Brumm P."/>
            <person name="Woyke T."/>
        </authorList>
    </citation>
    <scope>NUCLEOTIDE SEQUENCE [LARGE SCALE GENOMIC DNA]</scope>
    <source>
        <strain evidence="6">ATCC 484 / DSM 20113 / JCM 1341 / NBRC 15513 / NCIMB 8980 / NCTC 7547</strain>
    </source>
</reference>
<gene>
    <name evidence="5" type="ordered locus">Celf_3746</name>
</gene>
<dbReference type="eggNOG" id="COG3391">
    <property type="taxonomic scope" value="Bacteria"/>
</dbReference>
<evidence type="ECO:0000256" key="1">
    <source>
        <dbReference type="SAM" id="MobiDB-lite"/>
    </source>
</evidence>
<protein>
    <submittedName>
        <fullName evidence="5">LPXTG-motif cell wall anchor domain protein</fullName>
    </submittedName>
</protein>
<dbReference type="AlphaFoldDB" id="F4H5C9"/>
<evidence type="ECO:0000313" key="5">
    <source>
        <dbReference type="EMBL" id="AEE47852.1"/>
    </source>
</evidence>
<dbReference type="InterPro" id="IPR027372">
    <property type="entry name" value="Phytase-like_dom"/>
</dbReference>
<keyword evidence="2" id="KW-0812">Transmembrane</keyword>
<dbReference type="InterPro" id="IPR015943">
    <property type="entry name" value="WD40/YVTN_repeat-like_dom_sf"/>
</dbReference>
<dbReference type="STRING" id="590998.Celf_3746"/>